<dbReference type="AlphaFoldDB" id="A0A1D1V1R1"/>
<proteinExistence type="predicted"/>
<feature type="compositionally biased region" description="Basic and acidic residues" evidence="1">
    <location>
        <begin position="48"/>
        <end position="61"/>
    </location>
</feature>
<protein>
    <submittedName>
        <fullName evidence="2">Uncharacterized protein</fullName>
    </submittedName>
</protein>
<feature type="region of interest" description="Disordered" evidence="1">
    <location>
        <begin position="47"/>
        <end position="70"/>
    </location>
</feature>
<comment type="caution">
    <text evidence="2">The sequence shown here is derived from an EMBL/GenBank/DDBJ whole genome shotgun (WGS) entry which is preliminary data.</text>
</comment>
<organism evidence="2 3">
    <name type="scientific">Ramazzottius varieornatus</name>
    <name type="common">Water bear</name>
    <name type="synonym">Tardigrade</name>
    <dbReference type="NCBI Taxonomy" id="947166"/>
    <lineage>
        <taxon>Eukaryota</taxon>
        <taxon>Metazoa</taxon>
        <taxon>Ecdysozoa</taxon>
        <taxon>Tardigrada</taxon>
        <taxon>Eutardigrada</taxon>
        <taxon>Parachela</taxon>
        <taxon>Hypsibioidea</taxon>
        <taxon>Ramazzottiidae</taxon>
        <taxon>Ramazzottius</taxon>
    </lineage>
</organism>
<sequence>MSRSTVNKNPLYHWCYGIIYSDYLAHLGIITPDCFIFVRNTQVQSRNFVDDKQQNKADNKGPRSLQNNHN</sequence>
<dbReference type="Proteomes" id="UP000186922">
    <property type="component" value="Unassembled WGS sequence"/>
</dbReference>
<evidence type="ECO:0000313" key="3">
    <source>
        <dbReference type="Proteomes" id="UP000186922"/>
    </source>
</evidence>
<keyword evidence="3" id="KW-1185">Reference proteome</keyword>
<gene>
    <name evidence="2" type="primary">RvY_06345-1</name>
    <name evidence="2" type="synonym">RvY_06345.1</name>
    <name evidence="2" type="ORF">RvY_06345</name>
</gene>
<evidence type="ECO:0000313" key="2">
    <source>
        <dbReference type="EMBL" id="GAU94605.1"/>
    </source>
</evidence>
<evidence type="ECO:0000256" key="1">
    <source>
        <dbReference type="SAM" id="MobiDB-lite"/>
    </source>
</evidence>
<name>A0A1D1V1R1_RAMVA</name>
<reference evidence="2 3" key="1">
    <citation type="journal article" date="2016" name="Nat. Commun.">
        <title>Extremotolerant tardigrade genome and improved radiotolerance of human cultured cells by tardigrade-unique protein.</title>
        <authorList>
            <person name="Hashimoto T."/>
            <person name="Horikawa D.D."/>
            <person name="Saito Y."/>
            <person name="Kuwahara H."/>
            <person name="Kozuka-Hata H."/>
            <person name="Shin-I T."/>
            <person name="Minakuchi Y."/>
            <person name="Ohishi K."/>
            <person name="Motoyama A."/>
            <person name="Aizu T."/>
            <person name="Enomoto A."/>
            <person name="Kondo K."/>
            <person name="Tanaka S."/>
            <person name="Hara Y."/>
            <person name="Koshikawa S."/>
            <person name="Sagara H."/>
            <person name="Miura T."/>
            <person name="Yokobori S."/>
            <person name="Miyagawa K."/>
            <person name="Suzuki Y."/>
            <person name="Kubo T."/>
            <person name="Oyama M."/>
            <person name="Kohara Y."/>
            <person name="Fujiyama A."/>
            <person name="Arakawa K."/>
            <person name="Katayama T."/>
            <person name="Toyoda A."/>
            <person name="Kunieda T."/>
        </authorList>
    </citation>
    <scope>NUCLEOTIDE SEQUENCE [LARGE SCALE GENOMIC DNA]</scope>
    <source>
        <strain evidence="2 3">YOKOZUNA-1</strain>
    </source>
</reference>
<dbReference type="EMBL" id="BDGG01000002">
    <property type="protein sequence ID" value="GAU94605.1"/>
    <property type="molecule type" value="Genomic_DNA"/>
</dbReference>
<accession>A0A1D1V1R1</accession>